<evidence type="ECO:0000313" key="2">
    <source>
        <dbReference type="EMBL" id="MFC7063634.1"/>
    </source>
</evidence>
<evidence type="ECO:0000259" key="1">
    <source>
        <dbReference type="PROSITE" id="PS51186"/>
    </source>
</evidence>
<feature type="domain" description="N-acetyltransferase" evidence="1">
    <location>
        <begin position="5"/>
        <end position="147"/>
    </location>
</feature>
<dbReference type="Pfam" id="PF13673">
    <property type="entry name" value="Acetyltransf_10"/>
    <property type="match status" value="1"/>
</dbReference>
<dbReference type="EMBL" id="JBHSZV010000051">
    <property type="protein sequence ID" value="MFC7063634.1"/>
    <property type="molecule type" value="Genomic_DNA"/>
</dbReference>
<dbReference type="CDD" id="cd04301">
    <property type="entry name" value="NAT_SF"/>
    <property type="match status" value="1"/>
</dbReference>
<accession>A0ABW2ET72</accession>
<dbReference type="RefSeq" id="WP_204711898.1">
    <property type="nucleotide sequence ID" value="NZ_JBHSZV010000051.1"/>
</dbReference>
<name>A0ABW2ET72_9BACI</name>
<dbReference type="Proteomes" id="UP001596410">
    <property type="component" value="Unassembled WGS sequence"/>
</dbReference>
<sequence length="147" mass="17226">MWVNKTFEELTKDELYKILELRVKVFVVEQTCPYQEVDGRDDECIHIWKEEDGHIQAYCRIVPPISTDDSYSIGRVLVVEEARGKGYGREIMDKAIHLLTDDLRVLSIGLHGQEYLRHFYGSFGFEEISNVYLEDEIPHVDMLMKVK</sequence>
<dbReference type="InterPro" id="IPR016181">
    <property type="entry name" value="Acyl_CoA_acyltransferase"/>
</dbReference>
<evidence type="ECO:0000313" key="3">
    <source>
        <dbReference type="Proteomes" id="UP001596410"/>
    </source>
</evidence>
<comment type="caution">
    <text evidence="2">The sequence shown here is derived from an EMBL/GenBank/DDBJ whole genome shotgun (WGS) entry which is preliminary data.</text>
</comment>
<dbReference type="PROSITE" id="PS51186">
    <property type="entry name" value="GNAT"/>
    <property type="match status" value="1"/>
</dbReference>
<dbReference type="Gene3D" id="3.40.630.30">
    <property type="match status" value="1"/>
</dbReference>
<keyword evidence="3" id="KW-1185">Reference proteome</keyword>
<reference evidence="3" key="1">
    <citation type="journal article" date="2019" name="Int. J. Syst. Evol. Microbiol.">
        <title>The Global Catalogue of Microorganisms (GCM) 10K type strain sequencing project: providing services to taxonomists for standard genome sequencing and annotation.</title>
        <authorList>
            <consortium name="The Broad Institute Genomics Platform"/>
            <consortium name="The Broad Institute Genome Sequencing Center for Infectious Disease"/>
            <person name="Wu L."/>
            <person name="Ma J."/>
        </authorList>
    </citation>
    <scope>NUCLEOTIDE SEQUENCE [LARGE SCALE GENOMIC DNA]</scope>
    <source>
        <strain evidence="3">CGMCC 4.1621</strain>
    </source>
</reference>
<dbReference type="SUPFAM" id="SSF55729">
    <property type="entry name" value="Acyl-CoA N-acyltransferases (Nat)"/>
    <property type="match status" value="1"/>
</dbReference>
<organism evidence="2 3">
    <name type="scientific">Halobacillus seohaensis</name>
    <dbReference type="NCBI Taxonomy" id="447421"/>
    <lineage>
        <taxon>Bacteria</taxon>
        <taxon>Bacillati</taxon>
        <taxon>Bacillota</taxon>
        <taxon>Bacilli</taxon>
        <taxon>Bacillales</taxon>
        <taxon>Bacillaceae</taxon>
        <taxon>Halobacillus</taxon>
    </lineage>
</organism>
<gene>
    <name evidence="2" type="ORF">ACFQIC_17635</name>
</gene>
<protein>
    <submittedName>
        <fullName evidence="2">GNAT family N-acetyltransferase</fullName>
    </submittedName>
</protein>
<dbReference type="InterPro" id="IPR000182">
    <property type="entry name" value="GNAT_dom"/>
</dbReference>
<proteinExistence type="predicted"/>